<proteinExistence type="predicted"/>
<evidence type="ECO:0000313" key="2">
    <source>
        <dbReference type="EMBL" id="WVZ67589.1"/>
    </source>
</evidence>
<protein>
    <recommendedName>
        <fullName evidence="1">DUF3615 domain-containing protein</fullName>
    </recommendedName>
</protein>
<dbReference type="AlphaFoldDB" id="A0AAQ3T5U7"/>
<dbReference type="PANTHER" id="PTHR34710">
    <property type="entry name" value="OS03G0834100 PROTEIN"/>
    <property type="match status" value="1"/>
</dbReference>
<dbReference type="Pfam" id="PF12274">
    <property type="entry name" value="DUF3615"/>
    <property type="match status" value="1"/>
</dbReference>
<keyword evidence="3" id="KW-1185">Reference proteome</keyword>
<dbReference type="InterPro" id="IPR022059">
    <property type="entry name" value="DUF3615"/>
</dbReference>
<sequence length="195" mass="22963">MPKEWVEAPALKDLLPQLSRDEQLRRTQLRNGKKLQGRVFSMAKRTEDERDAFIISRVQDALLHYKGGEFDAVKPLMQARVFFRGQVWFHLNFWARSRCTNKIKRFFAEVHYKPSSNDNTTTPIVEICTIIEEPLSQYRRSCAFCPGRYDILHPKGSKKFVCGNDKDRIEQRLKASRDLEIQELKQLMAEMIEKK</sequence>
<accession>A0AAQ3T5U7</accession>
<feature type="domain" description="DUF3615" evidence="1">
    <location>
        <begin position="59"/>
        <end position="154"/>
    </location>
</feature>
<evidence type="ECO:0000313" key="3">
    <source>
        <dbReference type="Proteomes" id="UP001341281"/>
    </source>
</evidence>
<gene>
    <name evidence="2" type="ORF">U9M48_016643</name>
</gene>
<evidence type="ECO:0000259" key="1">
    <source>
        <dbReference type="Pfam" id="PF12274"/>
    </source>
</evidence>
<name>A0AAQ3T5U7_PASNO</name>
<dbReference type="Proteomes" id="UP001341281">
    <property type="component" value="Chromosome 04"/>
</dbReference>
<organism evidence="2 3">
    <name type="scientific">Paspalum notatum var. saurae</name>
    <dbReference type="NCBI Taxonomy" id="547442"/>
    <lineage>
        <taxon>Eukaryota</taxon>
        <taxon>Viridiplantae</taxon>
        <taxon>Streptophyta</taxon>
        <taxon>Embryophyta</taxon>
        <taxon>Tracheophyta</taxon>
        <taxon>Spermatophyta</taxon>
        <taxon>Magnoliopsida</taxon>
        <taxon>Liliopsida</taxon>
        <taxon>Poales</taxon>
        <taxon>Poaceae</taxon>
        <taxon>PACMAD clade</taxon>
        <taxon>Panicoideae</taxon>
        <taxon>Andropogonodae</taxon>
        <taxon>Paspaleae</taxon>
        <taxon>Paspalinae</taxon>
        <taxon>Paspalum</taxon>
    </lineage>
</organism>
<dbReference type="EMBL" id="CP144748">
    <property type="protein sequence ID" value="WVZ67589.1"/>
    <property type="molecule type" value="Genomic_DNA"/>
</dbReference>
<dbReference type="PANTHER" id="PTHR34710:SF10">
    <property type="entry name" value="EXPRESSED PROTEIN"/>
    <property type="match status" value="1"/>
</dbReference>
<reference evidence="2 3" key="1">
    <citation type="submission" date="2024-02" db="EMBL/GenBank/DDBJ databases">
        <title>High-quality chromosome-scale genome assembly of Pensacola bahiagrass (Paspalum notatum Flugge var. saurae).</title>
        <authorList>
            <person name="Vega J.M."/>
            <person name="Podio M."/>
            <person name="Orjuela J."/>
            <person name="Siena L.A."/>
            <person name="Pessino S.C."/>
            <person name="Combes M.C."/>
            <person name="Mariac C."/>
            <person name="Albertini E."/>
            <person name="Pupilli F."/>
            <person name="Ortiz J.P.A."/>
            <person name="Leblanc O."/>
        </authorList>
    </citation>
    <scope>NUCLEOTIDE SEQUENCE [LARGE SCALE GENOMIC DNA]</scope>
    <source>
        <strain evidence="2">R1</strain>
        <tissue evidence="2">Leaf</tissue>
    </source>
</reference>